<organism evidence="3 4">
    <name type="scientific">Methanocalculus chunghsingensis</name>
    <dbReference type="NCBI Taxonomy" id="156457"/>
    <lineage>
        <taxon>Archaea</taxon>
        <taxon>Methanobacteriati</taxon>
        <taxon>Methanobacteriota</taxon>
        <taxon>Stenosarchaea group</taxon>
        <taxon>Methanomicrobia</taxon>
        <taxon>Methanomicrobiales</taxon>
        <taxon>Methanocalculaceae</taxon>
        <taxon>Methanocalculus</taxon>
    </lineage>
</organism>
<feature type="transmembrane region" description="Helical" evidence="1">
    <location>
        <begin position="54"/>
        <end position="76"/>
    </location>
</feature>
<proteinExistence type="predicted"/>
<evidence type="ECO:0000256" key="1">
    <source>
        <dbReference type="SAM" id="Phobius"/>
    </source>
</evidence>
<reference evidence="3" key="1">
    <citation type="submission" date="2014-12" db="EMBL/GenBank/DDBJ databases">
        <authorList>
            <person name="Huang H.-H."/>
            <person name="Chen S.-C."/>
            <person name="Lai M.-C."/>
        </authorList>
    </citation>
    <scope>NUCLEOTIDE SEQUENCE</scope>
    <source>
        <strain evidence="3">K1F9705b</strain>
    </source>
</reference>
<dbReference type="RefSeq" id="WP_211530599.1">
    <property type="nucleotide sequence ID" value="NZ_JWHL01000006.1"/>
</dbReference>
<accession>A0A8J7W5Z6</accession>
<keyword evidence="4" id="KW-1185">Reference proteome</keyword>
<comment type="caution">
    <text evidence="3">The sequence shown here is derived from an EMBL/GenBank/DDBJ whole genome shotgun (WGS) entry which is preliminary data.</text>
</comment>
<dbReference type="EMBL" id="JWHL01000006">
    <property type="protein sequence ID" value="MBR1368941.1"/>
    <property type="molecule type" value="Genomic_DNA"/>
</dbReference>
<gene>
    <name evidence="3" type="ORF">RJ53_05245</name>
</gene>
<dbReference type="InterPro" id="IPR025517">
    <property type="entry name" value="DUF4405"/>
</dbReference>
<protein>
    <recommendedName>
        <fullName evidence="2">Flavinylation-associated cytochrome domain-containing protein</fullName>
    </recommendedName>
</protein>
<keyword evidence="1" id="KW-1133">Transmembrane helix</keyword>
<keyword evidence="1" id="KW-0812">Transmembrane</keyword>
<dbReference type="Proteomes" id="UP000730161">
    <property type="component" value="Unassembled WGS sequence"/>
</dbReference>
<evidence type="ECO:0000313" key="4">
    <source>
        <dbReference type="Proteomes" id="UP000730161"/>
    </source>
</evidence>
<keyword evidence="1" id="KW-0472">Membrane</keyword>
<name>A0A8J7W5Z6_9EURY</name>
<feature type="transmembrane region" description="Helical" evidence="1">
    <location>
        <begin position="7"/>
        <end position="27"/>
    </location>
</feature>
<dbReference type="OrthoDB" id="111577at2157"/>
<feature type="domain" description="Flavinylation-associated cytochrome" evidence="2">
    <location>
        <begin position="9"/>
        <end position="71"/>
    </location>
</feature>
<dbReference type="Pfam" id="PF14358">
    <property type="entry name" value="DUF4405"/>
    <property type="match status" value="1"/>
</dbReference>
<evidence type="ECO:0000313" key="3">
    <source>
        <dbReference type="EMBL" id="MBR1368941.1"/>
    </source>
</evidence>
<evidence type="ECO:0000259" key="2">
    <source>
        <dbReference type="Pfam" id="PF14358"/>
    </source>
</evidence>
<dbReference type="AlphaFoldDB" id="A0A8J7W5Z6"/>
<sequence>MKRRSLLYVVNMGMLISFILCALTGIVKWPGLIPKLGLTYQTLPFPTITLIHDWSGLVLCILAAIHLGMHWNWMIIMTKRMFLERRRSDE</sequence>